<feature type="repeat" description="TPR" evidence="4">
    <location>
        <begin position="869"/>
        <end position="902"/>
    </location>
</feature>
<proteinExistence type="predicted"/>
<dbReference type="SUPFAM" id="SSF46785">
    <property type="entry name" value="Winged helix' DNA-binding domain"/>
    <property type="match status" value="1"/>
</dbReference>
<dbReference type="InterPro" id="IPR057574">
    <property type="entry name" value="nSTAND_NTPase5_dom"/>
</dbReference>
<comment type="caution">
    <text evidence="9">The sequence shown here is derived from an EMBL/GenBank/DDBJ whole genome shotgun (WGS) entry which is preliminary data.</text>
</comment>
<dbReference type="Pfam" id="PF13432">
    <property type="entry name" value="TPR_16"/>
    <property type="match status" value="1"/>
</dbReference>
<dbReference type="GO" id="GO:0005092">
    <property type="term" value="F:GDP-dissociation inhibitor activity"/>
    <property type="evidence" value="ECO:0007669"/>
    <property type="project" value="TreeGrafter"/>
</dbReference>
<dbReference type="GO" id="GO:0001965">
    <property type="term" value="F:G-protein alpha-subunit binding"/>
    <property type="evidence" value="ECO:0007669"/>
    <property type="project" value="TreeGrafter"/>
</dbReference>
<dbReference type="PANTHER" id="PTHR45954:SF1">
    <property type="entry name" value="LD33695P"/>
    <property type="match status" value="1"/>
</dbReference>
<keyword evidence="3" id="KW-0677">Repeat</keyword>
<dbReference type="InterPro" id="IPR011990">
    <property type="entry name" value="TPR-like_helical_dom_sf"/>
</dbReference>
<feature type="domain" description="Methanogenesis regulatory protein FilR1 middle" evidence="6">
    <location>
        <begin position="121"/>
        <end position="259"/>
    </location>
</feature>
<keyword evidence="2" id="KW-0963">Cytoplasm</keyword>
<dbReference type="PANTHER" id="PTHR45954">
    <property type="entry name" value="LD33695P"/>
    <property type="match status" value="1"/>
</dbReference>
<dbReference type="InterPro" id="IPR057527">
    <property type="entry name" value="HVO_A0261-like_N"/>
</dbReference>
<evidence type="ECO:0000256" key="2">
    <source>
        <dbReference type="ARBA" id="ARBA00022490"/>
    </source>
</evidence>
<dbReference type="Proteomes" id="UP001321047">
    <property type="component" value="Unassembled WGS sequence"/>
</dbReference>
<evidence type="ECO:0000256" key="4">
    <source>
        <dbReference type="PROSITE-ProRule" id="PRU00339"/>
    </source>
</evidence>
<evidence type="ECO:0000256" key="3">
    <source>
        <dbReference type="ARBA" id="ARBA00022737"/>
    </source>
</evidence>
<dbReference type="InterPro" id="IPR013561">
    <property type="entry name" value="FilR1_middle_dom"/>
</dbReference>
<dbReference type="Pfam" id="PF08350">
    <property type="entry name" value="FilR1_middle"/>
    <property type="match status" value="1"/>
</dbReference>
<sequence length="1315" mass="145712">MGKRSHAEDTKTLIKRLDLLDRLCQSSGHVRDLVDDTGQSRATINRAINELEAIDLVERGAGGVEVTNTGILVRDQLNAFLTDFGGIRAAEEVLTPLADASAVDAEVVARSDVISATDPVPYRPLEQRLDALDSAEKYSALIPTLDDPRHVRVLYEHIVIDGQAAELVVSPSVFETLCQEFPRRMAAMAKTDRFSISVGSVPEYGLELFNGDDTESGQTVGTTVHIVVYTERSAVNGILVNEEVRGVEWAERRFEEIRDEATDRTHTVLDTASDGRRAYGGAAALETIAQSLPVSLEGQGFVRVDGSYFRHEPVADPTTAWRAGLSLAEVHTGYAIRREIPDVESEGNPDSPKSDKKSESAKRELTAALTDDLISGKNRIVLGAPGSGKSTICKRIACEWYDADHGPVYYRENDRGRPFSSVDDLIETATAADGHALIVVEDAVRPNTNAIFDAIRGLDTGDEVSVLLDAREQEWRGYTETSQTVNDLEVVHVPPLTETDFERLVEHFERTIGRPVDIQTEALWSSVSKEGNATDGQQPHRMLRVMHRLATYADPLADASTALEDAVADVYDTLADNELSLSVAVLANALNAAGIGANRGLFYAISRTDAFDADELDSDRDRFDAIDDAVGRLEDHVIFKQGDGRYRTVHEEWSTAFLIHLIEAEGKTEAARRFTSVVSALLGLADDPAQCERIERHLNERWALADVRDTPGQWANETAEAVYVLGQDRSQLVPLFVDDSGDGIELPVACSDDVRDSRPIWLGELFLAGGYYDRAEGTYEGVPERPVDIGAERLLGLARVASNRGEYDVAVAHCRDCLSLVEGEELLSARSRLRLGAALTELGEYADAESNYESAVNVFRATQRQAWEAKALAGIGSIAMKRGAFDRALEYYESSLELRKTIGDRRGEAEAANYIGNVAWKQGRFDVASRSFERSLELRQELGDRKGVAAVRNNLGAIEGQRGNYHRAFDFYEQSLELRRELGDRPGVGKCLNNLGHLESQRTNFDRATEYYERCLELRRELDDRTRLASTLNNLGTVEGRRGNYTRSLKLHERGLELKEELGDRFGQAKSLHNLGQIENRRGNFDQASTFYERSLDITEELEVRAVMAPTLNNLGMVAIQRGEYERGRNHCKRALEIADEIGESEQIAASYLCLGESARRMESYERANECFETAFEIVETEPGLIQLRVRLARARLRLTLGDVDAARPIAKAVLEEAEEMNLQYWIARSQRLLGQLEFEAGAVDPAREHLRAALDVFESIGAVHDSMATLEVLVETSTEGPDAVEEYHDQAQRLLVDAPSEVVDRHATWLPDGQ</sequence>
<organism evidence="9 10">
    <name type="scientific">Natronosalvus hydrolyticus</name>
    <dbReference type="NCBI Taxonomy" id="2979988"/>
    <lineage>
        <taxon>Archaea</taxon>
        <taxon>Methanobacteriati</taxon>
        <taxon>Methanobacteriota</taxon>
        <taxon>Stenosarchaea group</taxon>
        <taxon>Halobacteria</taxon>
        <taxon>Halobacteriales</taxon>
        <taxon>Natrialbaceae</taxon>
        <taxon>Natronosalvus</taxon>
    </lineage>
</organism>
<dbReference type="Gene3D" id="1.25.40.10">
    <property type="entry name" value="Tetratricopeptide repeat domain"/>
    <property type="match status" value="2"/>
</dbReference>
<dbReference type="PROSITE" id="PS50005">
    <property type="entry name" value="TPR"/>
    <property type="match status" value="6"/>
</dbReference>
<feature type="domain" description="HVO-A0261-like N-terminal" evidence="8">
    <location>
        <begin position="11"/>
        <end position="83"/>
    </location>
</feature>
<dbReference type="SMART" id="SM00028">
    <property type="entry name" value="TPR"/>
    <property type="match status" value="12"/>
</dbReference>
<feature type="repeat" description="TPR" evidence="4">
    <location>
        <begin position="949"/>
        <end position="982"/>
    </location>
</feature>
<evidence type="ECO:0000313" key="10">
    <source>
        <dbReference type="Proteomes" id="UP001321047"/>
    </source>
</evidence>
<feature type="repeat" description="TPR" evidence="4">
    <location>
        <begin position="1069"/>
        <end position="1102"/>
    </location>
</feature>
<dbReference type="Pfam" id="PF25199">
    <property type="entry name" value="nSTAND_NTPase5"/>
    <property type="match status" value="1"/>
</dbReference>
<feature type="region of interest" description="Disordered" evidence="5">
    <location>
        <begin position="338"/>
        <end position="362"/>
    </location>
</feature>
<evidence type="ECO:0000256" key="5">
    <source>
        <dbReference type="SAM" id="MobiDB-lite"/>
    </source>
</evidence>
<keyword evidence="4" id="KW-0802">TPR repeat</keyword>
<dbReference type="RefSeq" id="WP_342810281.1">
    <property type="nucleotide sequence ID" value="NZ_JAOPJZ010000026.1"/>
</dbReference>
<protein>
    <submittedName>
        <fullName evidence="9">Tetratricopeptide repeat protein</fullName>
    </submittedName>
</protein>
<evidence type="ECO:0000259" key="7">
    <source>
        <dbReference type="Pfam" id="PF25199"/>
    </source>
</evidence>
<reference evidence="9 10" key="1">
    <citation type="submission" date="2022-09" db="EMBL/GenBank/DDBJ databases">
        <title>Enrichment on poylsaccharides allowed isolation of novel metabolic and taxonomic groups of Haloarchaea.</title>
        <authorList>
            <person name="Sorokin D.Y."/>
            <person name="Elcheninov A.G."/>
            <person name="Khizhniak T.V."/>
            <person name="Kolganova T.V."/>
            <person name="Kublanov I.V."/>
        </authorList>
    </citation>
    <scope>NUCLEOTIDE SEQUENCE [LARGE SCALE GENOMIC DNA]</scope>
    <source>
        <strain evidence="9 10">AArc-curdl1</strain>
    </source>
</reference>
<dbReference type="InterPro" id="IPR036390">
    <property type="entry name" value="WH_DNA-bd_sf"/>
</dbReference>
<evidence type="ECO:0000259" key="8">
    <source>
        <dbReference type="Pfam" id="PF25213"/>
    </source>
</evidence>
<feature type="repeat" description="TPR" evidence="4">
    <location>
        <begin position="989"/>
        <end position="1022"/>
    </location>
</feature>
<evidence type="ECO:0000259" key="6">
    <source>
        <dbReference type="Pfam" id="PF08350"/>
    </source>
</evidence>
<dbReference type="InterPro" id="IPR027417">
    <property type="entry name" value="P-loop_NTPase"/>
</dbReference>
<evidence type="ECO:0000313" key="9">
    <source>
        <dbReference type="EMBL" id="MCU4753976.1"/>
    </source>
</evidence>
<feature type="repeat" description="TPR" evidence="4">
    <location>
        <begin position="909"/>
        <end position="942"/>
    </location>
</feature>
<feature type="domain" description="Novel STAND NTPase 5" evidence="7">
    <location>
        <begin position="360"/>
        <end position="481"/>
    </location>
</feature>
<dbReference type="SUPFAM" id="SSF52540">
    <property type="entry name" value="P-loop containing nucleoside triphosphate hydrolases"/>
    <property type="match status" value="1"/>
</dbReference>
<dbReference type="GO" id="GO:0005938">
    <property type="term" value="C:cell cortex"/>
    <property type="evidence" value="ECO:0007669"/>
    <property type="project" value="TreeGrafter"/>
</dbReference>
<accession>A0AAP2ZB42</accession>
<comment type="subcellular location">
    <subcellularLocation>
        <location evidence="1">Cytoplasm</location>
    </subcellularLocation>
</comment>
<gene>
    <name evidence="9" type="ORF">OB919_18665</name>
</gene>
<name>A0AAP2ZB42_9EURY</name>
<feature type="repeat" description="TPR" evidence="4">
    <location>
        <begin position="1149"/>
        <end position="1182"/>
    </location>
</feature>
<evidence type="ECO:0000256" key="1">
    <source>
        <dbReference type="ARBA" id="ARBA00004496"/>
    </source>
</evidence>
<feature type="compositionally biased region" description="Basic and acidic residues" evidence="5">
    <location>
        <begin position="352"/>
        <end position="362"/>
    </location>
</feature>
<dbReference type="Pfam" id="PF13424">
    <property type="entry name" value="TPR_12"/>
    <property type="match status" value="4"/>
</dbReference>
<keyword evidence="10" id="KW-1185">Reference proteome</keyword>
<dbReference type="EMBL" id="JAOPJZ010000026">
    <property type="protein sequence ID" value="MCU4753976.1"/>
    <property type="molecule type" value="Genomic_DNA"/>
</dbReference>
<dbReference type="InterPro" id="IPR052386">
    <property type="entry name" value="GPSM"/>
</dbReference>
<dbReference type="Pfam" id="PF25213">
    <property type="entry name" value="HVO_A0261_N"/>
    <property type="match status" value="1"/>
</dbReference>
<dbReference type="SUPFAM" id="SSF48452">
    <property type="entry name" value="TPR-like"/>
    <property type="match status" value="3"/>
</dbReference>
<dbReference type="InterPro" id="IPR019734">
    <property type="entry name" value="TPR_rpt"/>
</dbReference>